<dbReference type="EMBL" id="CM042035">
    <property type="protein sequence ID" value="KAI3755275.1"/>
    <property type="molecule type" value="Genomic_DNA"/>
</dbReference>
<dbReference type="Proteomes" id="UP001056120">
    <property type="component" value="Linkage Group LG18"/>
</dbReference>
<evidence type="ECO:0000313" key="1">
    <source>
        <dbReference type="EMBL" id="KAI3755275.1"/>
    </source>
</evidence>
<accession>A0ACB9E9A7</accession>
<organism evidence="1 2">
    <name type="scientific">Smallanthus sonchifolius</name>
    <dbReference type="NCBI Taxonomy" id="185202"/>
    <lineage>
        <taxon>Eukaryota</taxon>
        <taxon>Viridiplantae</taxon>
        <taxon>Streptophyta</taxon>
        <taxon>Embryophyta</taxon>
        <taxon>Tracheophyta</taxon>
        <taxon>Spermatophyta</taxon>
        <taxon>Magnoliopsida</taxon>
        <taxon>eudicotyledons</taxon>
        <taxon>Gunneridae</taxon>
        <taxon>Pentapetalae</taxon>
        <taxon>asterids</taxon>
        <taxon>campanulids</taxon>
        <taxon>Asterales</taxon>
        <taxon>Asteraceae</taxon>
        <taxon>Asteroideae</taxon>
        <taxon>Heliantheae alliance</taxon>
        <taxon>Millerieae</taxon>
        <taxon>Smallanthus</taxon>
    </lineage>
</organism>
<name>A0ACB9E9A7_9ASTR</name>
<sequence>MHDDKLLFGSLCQTGAKREAGRVFIRVHDLIGCLCVKHDKFGKRFLSFLKQLIIYLQSDYGYWEDGFCSCYGSCTFSSSLFLFFVMTILPLSFVFDAD</sequence>
<keyword evidence="2" id="KW-1185">Reference proteome</keyword>
<comment type="caution">
    <text evidence="1">The sequence shown here is derived from an EMBL/GenBank/DDBJ whole genome shotgun (WGS) entry which is preliminary data.</text>
</comment>
<reference evidence="2" key="1">
    <citation type="journal article" date="2022" name="Mol. Ecol. Resour.">
        <title>The genomes of chicory, endive, great burdock and yacon provide insights into Asteraceae palaeo-polyploidization history and plant inulin production.</title>
        <authorList>
            <person name="Fan W."/>
            <person name="Wang S."/>
            <person name="Wang H."/>
            <person name="Wang A."/>
            <person name="Jiang F."/>
            <person name="Liu H."/>
            <person name="Zhao H."/>
            <person name="Xu D."/>
            <person name="Zhang Y."/>
        </authorList>
    </citation>
    <scope>NUCLEOTIDE SEQUENCE [LARGE SCALE GENOMIC DNA]</scope>
    <source>
        <strain evidence="2">cv. Yunnan</strain>
    </source>
</reference>
<evidence type="ECO:0000313" key="2">
    <source>
        <dbReference type="Proteomes" id="UP001056120"/>
    </source>
</evidence>
<protein>
    <submittedName>
        <fullName evidence="1">Uncharacterized protein</fullName>
    </submittedName>
</protein>
<reference evidence="1 2" key="2">
    <citation type="journal article" date="2022" name="Mol. Ecol. Resour.">
        <title>The genomes of chicory, endive, great burdock and yacon provide insights into Asteraceae paleo-polyploidization history and plant inulin production.</title>
        <authorList>
            <person name="Fan W."/>
            <person name="Wang S."/>
            <person name="Wang H."/>
            <person name="Wang A."/>
            <person name="Jiang F."/>
            <person name="Liu H."/>
            <person name="Zhao H."/>
            <person name="Xu D."/>
            <person name="Zhang Y."/>
        </authorList>
    </citation>
    <scope>NUCLEOTIDE SEQUENCE [LARGE SCALE GENOMIC DNA]</scope>
    <source>
        <strain evidence="2">cv. Yunnan</strain>
        <tissue evidence="1">Leaves</tissue>
    </source>
</reference>
<proteinExistence type="predicted"/>
<gene>
    <name evidence="1" type="ORF">L1987_55071</name>
</gene>